<name>A0AB38BVR6_PSESX</name>
<accession>A0AB38BVR6</accession>
<dbReference type="Proteomes" id="UP000183083">
    <property type="component" value="Unassembled WGS sequence"/>
</dbReference>
<sequence length="31" mass="3563">MLDHSVLRATTVLYADGYSPDFVSKKRQHVQ</sequence>
<reference evidence="1 2" key="1">
    <citation type="submission" date="2016-10" db="EMBL/GenBank/DDBJ databases">
        <authorList>
            <person name="Varghese N."/>
            <person name="Submissions S."/>
        </authorList>
    </citation>
    <scope>NUCLEOTIDE SEQUENCE [LARGE SCALE GENOMIC DNA]</scope>
    <source>
        <strain evidence="1 2">BS0292</strain>
    </source>
</reference>
<dbReference type="AlphaFoldDB" id="A0AB38BVR6"/>
<organism evidence="1 2">
    <name type="scientific">Pseudomonas syringae</name>
    <dbReference type="NCBI Taxonomy" id="317"/>
    <lineage>
        <taxon>Bacteria</taxon>
        <taxon>Pseudomonadati</taxon>
        <taxon>Pseudomonadota</taxon>
        <taxon>Gammaproteobacteria</taxon>
        <taxon>Pseudomonadales</taxon>
        <taxon>Pseudomonadaceae</taxon>
        <taxon>Pseudomonas</taxon>
    </lineage>
</organism>
<evidence type="ECO:0000313" key="2">
    <source>
        <dbReference type="Proteomes" id="UP000183083"/>
    </source>
</evidence>
<comment type="caution">
    <text evidence="1">The sequence shown here is derived from an EMBL/GenBank/DDBJ whole genome shotgun (WGS) entry which is preliminary data.</text>
</comment>
<evidence type="ECO:0000313" key="1">
    <source>
        <dbReference type="EMBL" id="SFO23067.1"/>
    </source>
</evidence>
<dbReference type="EMBL" id="FOVV01000010">
    <property type="protein sequence ID" value="SFO23067.1"/>
    <property type="molecule type" value="Genomic_DNA"/>
</dbReference>
<gene>
    <name evidence="1" type="ORF">SAMN05444065_11019</name>
</gene>
<proteinExistence type="predicted"/>
<protein>
    <submittedName>
        <fullName evidence="1">Uncharacterized protein</fullName>
    </submittedName>
</protein>